<sequence>MPDAMQIIFQKALDIGKSGAVDEYMKNMDSAAVSYSKAMLLFSFIVGEATCLPLNPPFSLTPANKKQIQGYITDLQSRQSHFHALQRFPKNSP</sequence>
<proteinExistence type="predicted"/>
<organism evidence="1">
    <name type="scientific">Rhizophora mucronata</name>
    <name type="common">Asiatic mangrove</name>
    <dbReference type="NCBI Taxonomy" id="61149"/>
    <lineage>
        <taxon>Eukaryota</taxon>
        <taxon>Viridiplantae</taxon>
        <taxon>Streptophyta</taxon>
        <taxon>Embryophyta</taxon>
        <taxon>Tracheophyta</taxon>
        <taxon>Spermatophyta</taxon>
        <taxon>Magnoliopsida</taxon>
        <taxon>eudicotyledons</taxon>
        <taxon>Gunneridae</taxon>
        <taxon>Pentapetalae</taxon>
        <taxon>rosids</taxon>
        <taxon>fabids</taxon>
        <taxon>Malpighiales</taxon>
        <taxon>Rhizophoraceae</taxon>
        <taxon>Rhizophora</taxon>
    </lineage>
</organism>
<reference evidence="1" key="1">
    <citation type="submission" date="2018-02" db="EMBL/GenBank/DDBJ databases">
        <title>Rhizophora mucronata_Transcriptome.</title>
        <authorList>
            <person name="Meera S.P."/>
            <person name="Sreeshan A."/>
            <person name="Augustine A."/>
        </authorList>
    </citation>
    <scope>NUCLEOTIDE SEQUENCE</scope>
    <source>
        <tissue evidence="1">Leaf</tissue>
    </source>
</reference>
<name>A0A2P2N6H5_RHIMU</name>
<accession>A0A2P2N6H5</accession>
<evidence type="ECO:0000313" key="1">
    <source>
        <dbReference type="EMBL" id="MBX38091.1"/>
    </source>
</evidence>
<dbReference type="AlphaFoldDB" id="A0A2P2N6H5"/>
<protein>
    <submittedName>
        <fullName evidence="1">Uncharacterized protein</fullName>
    </submittedName>
</protein>
<dbReference type="EMBL" id="GGEC01057607">
    <property type="protein sequence ID" value="MBX38091.1"/>
    <property type="molecule type" value="Transcribed_RNA"/>
</dbReference>